<comment type="subcellular location">
    <subcellularLocation>
        <location evidence="1">Cell membrane</location>
    </subcellularLocation>
</comment>
<dbReference type="AlphaFoldDB" id="G4RMT1"/>
<name>G4RMT1_THETK</name>
<feature type="transmembrane region" description="Helical" evidence="6">
    <location>
        <begin position="75"/>
        <end position="96"/>
    </location>
</feature>
<keyword evidence="9" id="KW-1185">Reference proteome</keyword>
<dbReference type="Pfam" id="PF13190">
    <property type="entry name" value="PDGLE"/>
    <property type="match status" value="1"/>
</dbReference>
<keyword evidence="4 6" id="KW-1133">Transmembrane helix</keyword>
<evidence type="ECO:0000256" key="4">
    <source>
        <dbReference type="ARBA" id="ARBA00022989"/>
    </source>
</evidence>
<feature type="domain" description="PDGLE" evidence="7">
    <location>
        <begin position="2"/>
        <end position="99"/>
    </location>
</feature>
<evidence type="ECO:0000256" key="1">
    <source>
        <dbReference type="ARBA" id="ARBA00004236"/>
    </source>
</evidence>
<evidence type="ECO:0000256" key="2">
    <source>
        <dbReference type="ARBA" id="ARBA00022475"/>
    </source>
</evidence>
<accession>G4RMT1</accession>
<evidence type="ECO:0000313" key="9">
    <source>
        <dbReference type="Proteomes" id="UP000002654"/>
    </source>
</evidence>
<evidence type="ECO:0000256" key="5">
    <source>
        <dbReference type="ARBA" id="ARBA00023136"/>
    </source>
</evidence>
<dbReference type="PATRIC" id="fig|768679.9.peg.205"/>
<gene>
    <name evidence="8" type="primary">cbiM-2</name>
    <name evidence="8" type="ordered locus">TTX_0196</name>
</gene>
<dbReference type="HOGENOM" id="CLU_179751_0_0_2"/>
<organism evidence="8 9">
    <name type="scientific">Thermoproteus tenax (strain ATCC 35583 / DSM 2078 / JCM 9277 / NBRC 100435 / Kra 1)</name>
    <dbReference type="NCBI Taxonomy" id="768679"/>
    <lineage>
        <taxon>Archaea</taxon>
        <taxon>Thermoproteota</taxon>
        <taxon>Thermoprotei</taxon>
        <taxon>Thermoproteales</taxon>
        <taxon>Thermoproteaceae</taxon>
        <taxon>Thermoproteus</taxon>
    </lineage>
</organism>
<evidence type="ECO:0000313" key="8">
    <source>
        <dbReference type="EMBL" id="CCC80875.1"/>
    </source>
</evidence>
<evidence type="ECO:0000259" key="7">
    <source>
        <dbReference type="Pfam" id="PF13190"/>
    </source>
</evidence>
<evidence type="ECO:0000256" key="3">
    <source>
        <dbReference type="ARBA" id="ARBA00022692"/>
    </source>
</evidence>
<keyword evidence="3 6" id="KW-0812">Transmembrane</keyword>
<dbReference type="OrthoDB" id="15358at2157"/>
<dbReference type="EMBL" id="FN869859">
    <property type="protein sequence ID" value="CCC80875.1"/>
    <property type="molecule type" value="Genomic_DNA"/>
</dbReference>
<dbReference type="InterPro" id="IPR025937">
    <property type="entry name" value="PDGLE_dom"/>
</dbReference>
<dbReference type="KEGG" id="ttn:TTX_0196"/>
<dbReference type="PaxDb" id="768679-TTX_0196"/>
<keyword evidence="2" id="KW-1003">Cell membrane</keyword>
<dbReference type="GeneID" id="11263208"/>
<protein>
    <submittedName>
        <fullName evidence="8">Cobalt ABC transporter, permease protein (C-terminus)</fullName>
    </submittedName>
</protein>
<keyword evidence="5 6" id="KW-0472">Membrane</keyword>
<proteinExistence type="predicted"/>
<sequence length="103" mass="11698">MRRLFIFLAIMALFSPIFGVWLANLIGYHEPLDVAADLINEMANKTLGHPVMNDTRYQINWTPFIDYTVPGLPDWAGYIVAAYIGLAIYLIVLLVVKRVKRSS</sequence>
<reference evidence="8 9" key="1">
    <citation type="journal article" date="2011" name="PLoS ONE">
        <title>The complete genome sequence of Thermoproteus tenax: a physiologically versatile member of the Crenarchaeota.</title>
        <authorList>
            <person name="Siebers B."/>
            <person name="Zaparty M."/>
            <person name="Raddatz G."/>
            <person name="Tjaden B."/>
            <person name="Albers S.V."/>
            <person name="Bell S.D."/>
            <person name="Blombach F."/>
            <person name="Kletzin A."/>
            <person name="Kyrpides N."/>
            <person name="Lanz C."/>
            <person name="Plagens A."/>
            <person name="Rampp M."/>
            <person name="Rosinus A."/>
            <person name="von Jan M."/>
            <person name="Makarova K.S."/>
            <person name="Klenk H.P."/>
            <person name="Schuster S.C."/>
            <person name="Hensel R."/>
        </authorList>
    </citation>
    <scope>NUCLEOTIDE SEQUENCE [LARGE SCALE GENOMIC DNA]</scope>
    <source>
        <strain evidence="9">ATCC 35583 / DSM 2078 / JCM 9277 / NBRC 100435 / Kra 1</strain>
    </source>
</reference>
<evidence type="ECO:0000256" key="6">
    <source>
        <dbReference type="SAM" id="Phobius"/>
    </source>
</evidence>
<dbReference type="Proteomes" id="UP000002654">
    <property type="component" value="Chromosome"/>
</dbReference>
<dbReference type="GO" id="GO:0005886">
    <property type="term" value="C:plasma membrane"/>
    <property type="evidence" value="ECO:0007669"/>
    <property type="project" value="UniProtKB-SubCell"/>
</dbReference>
<dbReference type="RefSeq" id="WP_014126132.1">
    <property type="nucleotide sequence ID" value="NC_016070.1"/>
</dbReference>
<dbReference type="eggNOG" id="arCOG03159">
    <property type="taxonomic scope" value="Archaea"/>
</dbReference>
<dbReference type="STRING" id="768679.TTX_0196"/>